<dbReference type="RefSeq" id="WP_074553505.1">
    <property type="nucleotide sequence ID" value="NZ_CP119563.1"/>
</dbReference>
<dbReference type="Proteomes" id="UP000183812">
    <property type="component" value="Unassembled WGS sequence"/>
</dbReference>
<organism evidence="3 4">
    <name type="scientific">Rhodobacter capsulatus</name>
    <name type="common">Rhodopseudomonas capsulata</name>
    <dbReference type="NCBI Taxonomy" id="1061"/>
    <lineage>
        <taxon>Bacteria</taxon>
        <taxon>Pseudomonadati</taxon>
        <taxon>Pseudomonadota</taxon>
        <taxon>Alphaproteobacteria</taxon>
        <taxon>Rhodobacterales</taxon>
        <taxon>Rhodobacter group</taxon>
        <taxon>Rhodobacter</taxon>
    </lineage>
</organism>
<name>A0A1G7I472_RHOCA</name>
<dbReference type="PROSITE" id="PS51750">
    <property type="entry name" value="BRO_N"/>
    <property type="match status" value="1"/>
</dbReference>
<dbReference type="OrthoDB" id="9808959at2"/>
<evidence type="ECO:0000313" key="3">
    <source>
        <dbReference type="EMBL" id="SDF07194.1"/>
    </source>
</evidence>
<dbReference type="InterPro" id="IPR003497">
    <property type="entry name" value="BRO_N_domain"/>
</dbReference>
<accession>A0A1G7I472</accession>
<dbReference type="InterPro" id="IPR005039">
    <property type="entry name" value="Ant_C"/>
</dbReference>
<evidence type="ECO:0000259" key="2">
    <source>
        <dbReference type="PROSITE" id="PS51750"/>
    </source>
</evidence>
<dbReference type="PANTHER" id="PTHR36180">
    <property type="entry name" value="DNA-BINDING PROTEIN-RELATED-RELATED"/>
    <property type="match status" value="1"/>
</dbReference>
<feature type="region of interest" description="Disordered" evidence="1">
    <location>
        <begin position="200"/>
        <end position="229"/>
    </location>
</feature>
<proteinExistence type="predicted"/>
<dbReference type="EMBL" id="FNAY01000006">
    <property type="protein sequence ID" value="SDF07194.1"/>
    <property type="molecule type" value="Genomic_DNA"/>
</dbReference>
<dbReference type="GO" id="GO:0003677">
    <property type="term" value="F:DNA binding"/>
    <property type="evidence" value="ECO:0007669"/>
    <property type="project" value="InterPro"/>
</dbReference>
<feature type="domain" description="Bro-N" evidence="2">
    <location>
        <begin position="1"/>
        <end position="111"/>
    </location>
</feature>
<protein>
    <submittedName>
        <fullName evidence="3">Phage antirepressor protein KilAC domain-containing protein</fullName>
    </submittedName>
</protein>
<sequence>MNELTTFQFQPAEGTESTRPVRTVTIDGEPWFVARDVCDVLGLDNVAMALRPLDPDEKGVSKVDTLGGAQSLNIISESGLYALALRSNKPEAKAFRKWVTATVLPTIRKTGSYVRGEEAFDVTTEAGLAAATMHVMAALQAKADGYRAQYEAAKPKADAFMVIEEAAGSMTVTEAAKALKAKRVDLYSFLEHRKWVTKGKSRQPTASALRSGYMDTRTHTDPRGRVHTTPVVTPKGFAYLAQIKAQNRAQTR</sequence>
<dbReference type="SMART" id="SM01040">
    <property type="entry name" value="Bro-N"/>
    <property type="match status" value="1"/>
</dbReference>
<dbReference type="Pfam" id="PF03374">
    <property type="entry name" value="ANT"/>
    <property type="match status" value="1"/>
</dbReference>
<dbReference type="Pfam" id="PF02498">
    <property type="entry name" value="Bro-N"/>
    <property type="match status" value="1"/>
</dbReference>
<evidence type="ECO:0000256" key="1">
    <source>
        <dbReference type="SAM" id="MobiDB-lite"/>
    </source>
</evidence>
<evidence type="ECO:0000313" key="4">
    <source>
        <dbReference type="Proteomes" id="UP000183812"/>
    </source>
</evidence>
<gene>
    <name evidence="3" type="ORF">SAMN04244550_01645</name>
</gene>
<reference evidence="3 4" key="1">
    <citation type="submission" date="2016-10" db="EMBL/GenBank/DDBJ databases">
        <authorList>
            <person name="de Groot N.N."/>
        </authorList>
    </citation>
    <scope>NUCLEOTIDE SEQUENCE [LARGE SCALE GENOMIC DNA]</scope>
    <source>
        <strain evidence="4">DSM 938 / 37b4</strain>
    </source>
</reference>
<dbReference type="AlphaFoldDB" id="A0A1G7I472"/>
<dbReference type="PANTHER" id="PTHR36180:SF2">
    <property type="entry name" value="BRO FAMILY PROTEIN"/>
    <property type="match status" value="1"/>
</dbReference>